<organism evidence="2 3">
    <name type="scientific">Hazenella coriacea</name>
    <dbReference type="NCBI Taxonomy" id="1179467"/>
    <lineage>
        <taxon>Bacteria</taxon>
        <taxon>Bacillati</taxon>
        <taxon>Bacillota</taxon>
        <taxon>Bacilli</taxon>
        <taxon>Bacillales</taxon>
        <taxon>Thermoactinomycetaceae</taxon>
        <taxon>Hazenella</taxon>
    </lineage>
</organism>
<comment type="caution">
    <text evidence="2">The sequence shown here is derived from an EMBL/GenBank/DDBJ whole genome shotgun (WGS) entry which is preliminary data.</text>
</comment>
<dbReference type="GO" id="GO:0070007">
    <property type="term" value="F:glutamic-type endopeptidase activity"/>
    <property type="evidence" value="ECO:0007669"/>
    <property type="project" value="InterPro"/>
</dbReference>
<reference evidence="2 3" key="1">
    <citation type="submission" date="2019-03" db="EMBL/GenBank/DDBJ databases">
        <title>Genomic Encyclopedia of Type Strains, Phase IV (KMG-IV): sequencing the most valuable type-strain genomes for metagenomic binning, comparative biology and taxonomic classification.</title>
        <authorList>
            <person name="Goeker M."/>
        </authorList>
    </citation>
    <scope>NUCLEOTIDE SEQUENCE [LARGE SCALE GENOMIC DNA]</scope>
    <source>
        <strain evidence="2 3">DSM 45707</strain>
    </source>
</reference>
<protein>
    <recommendedName>
        <fullName evidence="4">EfeO-type cupredoxin-like domain-containing protein</fullName>
    </recommendedName>
</protein>
<evidence type="ECO:0000256" key="1">
    <source>
        <dbReference type="SAM" id="SignalP"/>
    </source>
</evidence>
<feature type="chain" id="PRO_5021010905" description="EfeO-type cupredoxin-like domain-containing protein" evidence="1">
    <location>
        <begin position="34"/>
        <end position="124"/>
    </location>
</feature>
<dbReference type="AlphaFoldDB" id="A0A4R3L9R5"/>
<proteinExistence type="predicted"/>
<name>A0A4R3L9R5_9BACL</name>
<dbReference type="RefSeq" id="WP_131923821.1">
    <property type="nucleotide sequence ID" value="NZ_SMAG01000002.1"/>
</dbReference>
<dbReference type="EMBL" id="SMAG01000002">
    <property type="protein sequence ID" value="TCS95855.1"/>
    <property type="molecule type" value="Genomic_DNA"/>
</dbReference>
<dbReference type="InterPro" id="IPR008972">
    <property type="entry name" value="Cupredoxin"/>
</dbReference>
<gene>
    <name evidence="2" type="ORF">EDD58_102437</name>
</gene>
<evidence type="ECO:0008006" key="4">
    <source>
        <dbReference type="Google" id="ProtNLM"/>
    </source>
</evidence>
<sequence>MYNQKKLKSNKKLLLPFLALFFALLIPVSQASAAYSSWATVGPNKTYDSTSIYVQAGQSVNVTVHNTGNSSFNFRVTSGGKTITSGMVSAGASKSYSTGVPVGTAVLHLQCTSSCSGQGRLQTY</sequence>
<evidence type="ECO:0000313" key="3">
    <source>
        <dbReference type="Proteomes" id="UP000294937"/>
    </source>
</evidence>
<keyword evidence="3" id="KW-1185">Reference proteome</keyword>
<dbReference type="Proteomes" id="UP000294937">
    <property type="component" value="Unassembled WGS sequence"/>
</dbReference>
<accession>A0A4R3L9R5</accession>
<evidence type="ECO:0000313" key="2">
    <source>
        <dbReference type="EMBL" id="TCS95855.1"/>
    </source>
</evidence>
<feature type="signal peptide" evidence="1">
    <location>
        <begin position="1"/>
        <end position="33"/>
    </location>
</feature>
<dbReference type="Gene3D" id="2.60.40.420">
    <property type="entry name" value="Cupredoxins - blue copper proteins"/>
    <property type="match status" value="1"/>
</dbReference>
<keyword evidence="1" id="KW-0732">Signal</keyword>
<dbReference type="GO" id="GO:0006508">
    <property type="term" value="P:proteolysis"/>
    <property type="evidence" value="ECO:0007669"/>
    <property type="project" value="InterPro"/>
</dbReference>